<organism evidence="2 3">
    <name type="scientific">Spirosoma rhododendri</name>
    <dbReference type="NCBI Taxonomy" id="2728024"/>
    <lineage>
        <taxon>Bacteria</taxon>
        <taxon>Pseudomonadati</taxon>
        <taxon>Bacteroidota</taxon>
        <taxon>Cytophagia</taxon>
        <taxon>Cytophagales</taxon>
        <taxon>Cytophagaceae</taxon>
        <taxon>Spirosoma</taxon>
    </lineage>
</organism>
<dbReference type="GO" id="GO:0016758">
    <property type="term" value="F:hexosyltransferase activity"/>
    <property type="evidence" value="ECO:0007669"/>
    <property type="project" value="UniProtKB-ARBA"/>
</dbReference>
<evidence type="ECO:0000313" key="2">
    <source>
        <dbReference type="EMBL" id="QJD77227.1"/>
    </source>
</evidence>
<keyword evidence="2" id="KW-0808">Transferase</keyword>
<dbReference type="RefSeq" id="WP_169549170.1">
    <property type="nucleotide sequence ID" value="NZ_CP051677.1"/>
</dbReference>
<dbReference type="Proteomes" id="UP000501128">
    <property type="component" value="Chromosome"/>
</dbReference>
<proteinExistence type="predicted"/>
<evidence type="ECO:0000313" key="3">
    <source>
        <dbReference type="Proteomes" id="UP000501128"/>
    </source>
</evidence>
<reference evidence="2 3" key="1">
    <citation type="submission" date="2020-04" db="EMBL/GenBank/DDBJ databases">
        <title>Genome sequencing of novel species.</title>
        <authorList>
            <person name="Heo J."/>
            <person name="Kim S.-J."/>
            <person name="Kim J.-S."/>
            <person name="Hong S.-B."/>
            <person name="Kwon S.-W."/>
        </authorList>
    </citation>
    <scope>NUCLEOTIDE SEQUENCE [LARGE SCALE GENOMIC DNA]</scope>
    <source>
        <strain evidence="2 3">CJU-R4</strain>
    </source>
</reference>
<evidence type="ECO:0000259" key="1">
    <source>
        <dbReference type="Pfam" id="PF00535"/>
    </source>
</evidence>
<dbReference type="SUPFAM" id="SSF53448">
    <property type="entry name" value="Nucleotide-diphospho-sugar transferases"/>
    <property type="match status" value="1"/>
</dbReference>
<dbReference type="InterPro" id="IPR001173">
    <property type="entry name" value="Glyco_trans_2-like"/>
</dbReference>
<accession>A0A7L5DMD1</accession>
<dbReference type="PANTHER" id="PTHR22916:SF65">
    <property type="entry name" value="SLR1065 PROTEIN"/>
    <property type="match status" value="1"/>
</dbReference>
<dbReference type="EMBL" id="CP051677">
    <property type="protein sequence ID" value="QJD77227.1"/>
    <property type="molecule type" value="Genomic_DNA"/>
</dbReference>
<name>A0A7L5DMD1_9BACT</name>
<dbReference type="CDD" id="cd06433">
    <property type="entry name" value="GT_2_WfgS_like"/>
    <property type="match status" value="1"/>
</dbReference>
<dbReference type="InterPro" id="IPR029044">
    <property type="entry name" value="Nucleotide-diphossugar_trans"/>
</dbReference>
<dbReference type="PANTHER" id="PTHR22916">
    <property type="entry name" value="GLYCOSYLTRANSFERASE"/>
    <property type="match status" value="1"/>
</dbReference>
<gene>
    <name evidence="2" type="ORF">HH216_01425</name>
</gene>
<keyword evidence="3" id="KW-1185">Reference proteome</keyword>
<protein>
    <submittedName>
        <fullName evidence="2">Glycosyltransferase</fullName>
    </submittedName>
</protein>
<dbReference type="KEGG" id="srho:HH216_01425"/>
<feature type="domain" description="Glycosyltransferase 2-like" evidence="1">
    <location>
        <begin position="9"/>
        <end position="116"/>
    </location>
</feature>
<dbReference type="AlphaFoldDB" id="A0A7L5DMD1"/>
<sequence length="289" mass="32570">MSACLPKVSIVTPSYNQGAFIGATIESVLAQTYPNIEYILIDGGSTDETMAVVAQYRDRIDIVVHERDRGQSDAINKGFRLATGELVGWLNSDDLLYPDCVARIVQLYQQHPDGTIFYGAANDWIDADGQVTGHRFLPIPDRAFLLNQCTDIVQQGSFYATRQVREVGYLDDTIHYCMDLDLWLRLLTKGPIYYDNGPAMAAFRRWEASKTSTGGRRFLRDIRQTLRRNGAGPYAPTVLRTHYGSLREALRYTPLYRLLTGLRPLLNQRHAYRSLSVHPAHGRSADPDA</sequence>
<dbReference type="Pfam" id="PF00535">
    <property type="entry name" value="Glycos_transf_2"/>
    <property type="match status" value="1"/>
</dbReference>
<dbReference type="Gene3D" id="3.90.550.10">
    <property type="entry name" value="Spore Coat Polysaccharide Biosynthesis Protein SpsA, Chain A"/>
    <property type="match status" value="1"/>
</dbReference>